<dbReference type="RefSeq" id="WP_013271468.1">
    <property type="nucleotide sequence ID" value="NC_014376.1"/>
</dbReference>
<sequence length="110" mass="13001">MSINDIKQMLNETGIKYKYHHFETEEAIAPPFLVWILPGTQNFMADGITYHGISELDIELYTDKKDFKLEKSIEEVLKRYGLPWNKTEQYIESENMFEVLYEMEVLISGE</sequence>
<organism evidence="1 2">
    <name type="scientific">Lacrimispora saccharolytica (strain ATCC 35040 / DSM 2544 / NRCC 2533 / WM1)</name>
    <name type="common">Clostridium saccharolyticum</name>
    <dbReference type="NCBI Taxonomy" id="610130"/>
    <lineage>
        <taxon>Bacteria</taxon>
        <taxon>Bacillati</taxon>
        <taxon>Bacillota</taxon>
        <taxon>Clostridia</taxon>
        <taxon>Lachnospirales</taxon>
        <taxon>Lachnospiraceae</taxon>
        <taxon>Lacrimispora</taxon>
    </lineage>
</organism>
<dbReference type="Proteomes" id="UP000001662">
    <property type="component" value="Chromosome"/>
</dbReference>
<dbReference type="eggNOG" id="ENOG5032SBP">
    <property type="taxonomic scope" value="Bacteria"/>
</dbReference>
<accession>D9R5G7</accession>
<evidence type="ECO:0000313" key="2">
    <source>
        <dbReference type="Proteomes" id="UP000001662"/>
    </source>
</evidence>
<reference evidence="1" key="1">
    <citation type="submission" date="2010-07" db="EMBL/GenBank/DDBJ databases">
        <title>Complete sequence of Clostridium saccharolyticum WM1.</title>
        <authorList>
            <consortium name="US DOE Joint Genome Institute"/>
            <person name="Lucas S."/>
            <person name="Copeland A."/>
            <person name="Lapidus A."/>
            <person name="Cheng J.-F."/>
            <person name="Bruce D."/>
            <person name="Goodwin L."/>
            <person name="Pitluck S."/>
            <person name="Chertkov O."/>
            <person name="Detter J.C."/>
            <person name="Han C."/>
            <person name="Tapia R."/>
            <person name="Land M."/>
            <person name="Hauser L."/>
            <person name="Chang Y.-J."/>
            <person name="Jeffries C."/>
            <person name="Kyrpides N."/>
            <person name="Ivanova N."/>
            <person name="Mikhailova N."/>
            <person name="Mouttaki H."/>
            <person name="Lin L."/>
            <person name="Zhou J."/>
            <person name="Hemme C.L."/>
            <person name="Woyke T."/>
        </authorList>
    </citation>
    <scope>NUCLEOTIDE SEQUENCE [LARGE SCALE GENOMIC DNA]</scope>
    <source>
        <strain evidence="1">WM1</strain>
    </source>
</reference>
<dbReference type="OrthoDB" id="2061576at2"/>
<dbReference type="HOGENOM" id="CLU_171585_0_0_9"/>
<dbReference type="AlphaFoldDB" id="D9R5G7"/>
<name>D9R5G7_LACSW</name>
<evidence type="ECO:0000313" key="1">
    <source>
        <dbReference type="EMBL" id="ADL03373.1"/>
    </source>
</evidence>
<protein>
    <recommendedName>
        <fullName evidence="3">DUF3168 domain-containing protein</fullName>
    </recommendedName>
</protein>
<dbReference type="STRING" id="610130.Closa_0748"/>
<evidence type="ECO:0008006" key="3">
    <source>
        <dbReference type="Google" id="ProtNLM"/>
    </source>
</evidence>
<keyword evidence="2" id="KW-1185">Reference proteome</keyword>
<dbReference type="KEGG" id="csh:Closa_0748"/>
<dbReference type="EMBL" id="CP002109">
    <property type="protein sequence ID" value="ADL03373.1"/>
    <property type="molecule type" value="Genomic_DNA"/>
</dbReference>
<proteinExistence type="predicted"/>
<gene>
    <name evidence="1" type="ordered locus">Closa_0748</name>
</gene>
<dbReference type="PaxDb" id="610130-Closa_0748"/>